<comment type="cofactor">
    <cofactor evidence="10">
        <name>Mg(2+)</name>
        <dbReference type="ChEBI" id="CHEBI:18420"/>
    </cofactor>
</comment>
<dbReference type="InterPro" id="IPR014141">
    <property type="entry name" value="DNA_helicase_suRexB"/>
</dbReference>
<evidence type="ECO:0000313" key="14">
    <source>
        <dbReference type="Proteomes" id="UP000449209"/>
    </source>
</evidence>
<comment type="subunit">
    <text evidence="10">Heterodimer of AddA and RexB.</text>
</comment>
<dbReference type="SUPFAM" id="SSF52540">
    <property type="entry name" value="P-loop containing nucleoside triphosphate hydrolases"/>
    <property type="match status" value="1"/>
</dbReference>
<dbReference type="EMBL" id="WEZQ01000011">
    <property type="protein sequence ID" value="MYV17229.1"/>
    <property type="molecule type" value="Genomic_DNA"/>
</dbReference>
<evidence type="ECO:0000313" key="13">
    <source>
        <dbReference type="EMBL" id="MYV17229.1"/>
    </source>
</evidence>
<dbReference type="Proteomes" id="UP000449209">
    <property type="component" value="Unassembled WGS sequence"/>
</dbReference>
<dbReference type="EC" id="3.1.-.-" evidence="10"/>
<dbReference type="Pfam" id="PF21445">
    <property type="entry name" value="ADDB_N"/>
    <property type="match status" value="1"/>
</dbReference>
<dbReference type="PANTHER" id="PTHR30591:SF1">
    <property type="entry name" value="RECBCD ENZYME SUBUNIT RECC"/>
    <property type="match status" value="1"/>
</dbReference>
<evidence type="ECO:0000256" key="2">
    <source>
        <dbReference type="ARBA" id="ARBA00022741"/>
    </source>
</evidence>
<evidence type="ECO:0000256" key="7">
    <source>
        <dbReference type="ARBA" id="ARBA00022840"/>
    </source>
</evidence>
<gene>
    <name evidence="10" type="primary">rexB</name>
    <name evidence="13" type="ORF">GB993_06900</name>
</gene>
<accession>A0A6N9I316</accession>
<reference evidence="13 14" key="1">
    <citation type="journal article" date="2019" name="Appl. Environ. Microbiol.">
        <title>Genetic determinants of hydroxycinnamic acid metabolism in heterofermentative lactobacilli.</title>
        <authorList>
            <person name="Gaur G."/>
            <person name="Oh J.H."/>
            <person name="Filannino P."/>
            <person name="Gobbetti M."/>
            <person name="van Pijkeren J.P."/>
            <person name="Ganzle M.G."/>
        </authorList>
    </citation>
    <scope>NUCLEOTIDE SEQUENCE [LARGE SCALE GENOMIC DNA]</scope>
    <source>
        <strain evidence="13 14">C5</strain>
    </source>
</reference>
<keyword evidence="5 10" id="KW-0347">Helicase</keyword>
<comment type="caution">
    <text evidence="13">The sequence shown here is derived from an EMBL/GenBank/DDBJ whole genome shotgun (WGS) entry which is preliminary data.</text>
</comment>
<dbReference type="OrthoDB" id="9758506at2"/>
<keyword evidence="1 10" id="KW-0540">Nuclease</keyword>
<name>A0A6N9I316_9LACO</name>
<keyword evidence="6 10" id="KW-0269">Exonuclease</keyword>
<keyword evidence="8 10" id="KW-0238">DNA-binding</keyword>
<dbReference type="GO" id="GO:0008409">
    <property type="term" value="F:5'-3' exonuclease activity"/>
    <property type="evidence" value="ECO:0007669"/>
    <property type="project" value="UniProtKB-UniRule"/>
</dbReference>
<keyword evidence="4 10" id="KW-0378">Hydrolase</keyword>
<feature type="domain" description="PD-(D/E)XK endonuclease-like" evidence="11">
    <location>
        <begin position="808"/>
        <end position="1050"/>
    </location>
</feature>
<keyword evidence="7 10" id="KW-0067">ATP-binding</keyword>
<keyword evidence="2 10" id="KW-0547">Nucleotide-binding</keyword>
<evidence type="ECO:0000256" key="10">
    <source>
        <dbReference type="HAMAP-Rule" id="MF_01453"/>
    </source>
</evidence>
<dbReference type="InterPro" id="IPR027417">
    <property type="entry name" value="P-loop_NTPase"/>
</dbReference>
<dbReference type="AlphaFoldDB" id="A0A6N9I316"/>
<evidence type="ECO:0000256" key="3">
    <source>
        <dbReference type="ARBA" id="ARBA00022763"/>
    </source>
</evidence>
<comment type="caution">
    <text evidence="10">Lacks conserved residue(s) required for the propagation of feature annotation.</text>
</comment>
<protein>
    <recommendedName>
        <fullName evidence="10">ATP-dependent helicase/deoxyribonuclease subunit B</fullName>
        <ecNumber evidence="10">3.1.-.-</ecNumber>
    </recommendedName>
    <alternativeName>
        <fullName evidence="10">ATP-dependent helicase/nuclease subunit RexB</fullName>
    </alternativeName>
</protein>
<dbReference type="GO" id="GO:0004386">
    <property type="term" value="F:helicase activity"/>
    <property type="evidence" value="ECO:0007669"/>
    <property type="project" value="UniProtKB-KW"/>
</dbReference>
<keyword evidence="9 10" id="KW-0234">DNA repair</keyword>
<proteinExistence type="inferred from homology"/>
<dbReference type="Gene3D" id="3.40.50.300">
    <property type="entry name" value="P-loop containing nucleotide triphosphate hydrolases"/>
    <property type="match status" value="4"/>
</dbReference>
<organism evidence="13 14">
    <name type="scientific">Furfurilactobacillus milii</name>
    <dbReference type="NCBI Taxonomy" id="2888272"/>
    <lineage>
        <taxon>Bacteria</taxon>
        <taxon>Bacillati</taxon>
        <taxon>Bacillota</taxon>
        <taxon>Bacilli</taxon>
        <taxon>Lactobacillales</taxon>
        <taxon>Lactobacillaceae</taxon>
        <taxon>Furfurilactobacillus</taxon>
    </lineage>
</organism>
<dbReference type="HAMAP" id="MF_01453">
    <property type="entry name" value="AddB_type2"/>
    <property type="match status" value="1"/>
</dbReference>
<evidence type="ECO:0000259" key="11">
    <source>
        <dbReference type="Pfam" id="PF12705"/>
    </source>
</evidence>
<dbReference type="GO" id="GO:0003690">
    <property type="term" value="F:double-stranded DNA binding"/>
    <property type="evidence" value="ECO:0007669"/>
    <property type="project" value="UniProtKB-UniRule"/>
</dbReference>
<dbReference type="InterPro" id="IPR049035">
    <property type="entry name" value="ADDB_N"/>
</dbReference>
<evidence type="ECO:0000256" key="5">
    <source>
        <dbReference type="ARBA" id="ARBA00022806"/>
    </source>
</evidence>
<evidence type="ECO:0000256" key="9">
    <source>
        <dbReference type="ARBA" id="ARBA00023204"/>
    </source>
</evidence>
<evidence type="ECO:0000256" key="4">
    <source>
        <dbReference type="ARBA" id="ARBA00022801"/>
    </source>
</evidence>
<dbReference type="PANTHER" id="PTHR30591">
    <property type="entry name" value="RECBCD ENZYME SUBUNIT RECC"/>
    <property type="match status" value="1"/>
</dbReference>
<comment type="miscellaneous">
    <text evidence="10">Despite having helicase-like domains, this subunit does not have helicase activity.</text>
</comment>
<dbReference type="RefSeq" id="WP_161003645.1">
    <property type="nucleotide sequence ID" value="NZ_WEZQ01000011.1"/>
</dbReference>
<dbReference type="GO" id="GO:0000724">
    <property type="term" value="P:double-strand break repair via homologous recombination"/>
    <property type="evidence" value="ECO:0007669"/>
    <property type="project" value="UniProtKB-UniRule"/>
</dbReference>
<dbReference type="GO" id="GO:0005524">
    <property type="term" value="F:ATP binding"/>
    <property type="evidence" value="ECO:0007669"/>
    <property type="project" value="UniProtKB-UniRule"/>
</dbReference>
<dbReference type="GO" id="GO:0016817">
    <property type="term" value="F:hydrolase activity, acting on acid anhydrides"/>
    <property type="evidence" value="ECO:0007669"/>
    <property type="project" value="InterPro"/>
</dbReference>
<comment type="function">
    <text evidence="10">The heterodimer acts as both an ATP-dependent DNA helicase and an ATP-dependent, dual-direction single-stranded exonuclease. Recognizes the chi site generating a DNA molecule suitable for the initiation of homologous recombination. This subunit has 5' -&gt; 3' nuclease activity but not helicase activity.</text>
</comment>
<dbReference type="InterPro" id="IPR038726">
    <property type="entry name" value="PDDEXK_AddAB-type"/>
</dbReference>
<sequence>MSLNFILGQAKFDHRQEMIEQMRASMAEHPKDQYFVLVPNHIKFNAEVGVLNALKEATDKTGQSLYANGQIQVFSFTRLAWYFMKNTPTYQLPRLSNAGLSMLIYHIIALHQTELTVFAGELNQTGFINQLVRQFSELKVGQVSAADLQHIAGSLETSEQADLGGKLHDLAIVYEAYTETLSGNYVDNADLVNQLTDYLAQGNELKHAHIYLDGYATFSAQEQQLVTVMMKQAASVTVSLVMQRAPKQTPELGDLFYEPSLTYLKLVQLARENQVQIKLDTTAKKLRVSTELAKLDDYWVASVPAKRLPVEQLSAQTNLRVFTAETRLDELNQVARQIRTMVAQQPERYHYRDFLVLSRHLAPYENFVGPVFDQMEIPYFDDSDKPMDKHPLIELISALFDVRAHYYRYQDVMRLLKTELLIPSTSGQPMSVKDFRQALSLTENWVLKTGIEGSRWVEKEDWTYWRLQHVDDETLTEADVEVQRQINVIHHFIGAVLPPFFKQLDKATNGTEAAKILYQFLADNGVIDCLNSWRVTATDNGDLDRASRNEQAWNTFTGILDEYVSLLGEAADFDIDEFAALLLNGFEGTNYTQIPATLDQVTISETGIVQLNDYQVVFLIGATDDVMPDQVAESSILTDGDRDRLAPKLADNQFLTLSAGTRMTFDPYINYMGFLTGCQQLILSYPQGGTDENGLQPSRYVTSIVNHFQLPVVTYTATPNVATQQASALQPFIGSPRFALTNLIKVSYQAKETQLPLPKPWVFVYRWLRLSSVKTLTDQLLAGIDYRNTPQPLRPDIVQGLYGDQLNTSISQLETFYRNQYEYFLKFGLRLNERDEFELSAASTGEYFHMALDQLMKLVVSRQLDLSQLSESAINDLVSEVMPSVNDQPQFAILNSSHRMGYIRNQLIETIKRMATIIGQQQQITPMRTLATEVLFGHVGADSGMPALSFKLHGDRHINVRGKIDRVDGMNVGSKEYLSVVDYKSGRRTFDFEQAYYGLSMQMLTYLDALRQDADSVSPSQLNSLAGALYLHIQSAGISLNKLGKGKRLDLNDLASISDALLSAHKYQGVLVADPVILTNLDQDIADGGHSKVYPLALKKDKTLSATAKTVITAEQLNDLLSYEEQLIVNAGNQIFAGSDKLNPFQNARKQTGLQYSPYTAVMRFDAMLPENRYHVLDKLTPADVLHRIDPKQQEADKDGNN</sequence>
<evidence type="ECO:0000256" key="6">
    <source>
        <dbReference type="ARBA" id="ARBA00022839"/>
    </source>
</evidence>
<evidence type="ECO:0000256" key="8">
    <source>
        <dbReference type="ARBA" id="ARBA00023125"/>
    </source>
</evidence>
<evidence type="ECO:0000256" key="1">
    <source>
        <dbReference type="ARBA" id="ARBA00022722"/>
    </source>
</evidence>
<evidence type="ECO:0000259" key="12">
    <source>
        <dbReference type="Pfam" id="PF21445"/>
    </source>
</evidence>
<dbReference type="Pfam" id="PF12705">
    <property type="entry name" value="PDDEXK_1"/>
    <property type="match status" value="1"/>
</dbReference>
<keyword evidence="3 10" id="KW-0227">DNA damage</keyword>
<feature type="domain" description="ATP-dependent helicase/deoxyribonuclease subunit B N-terminal" evidence="12">
    <location>
        <begin position="5"/>
        <end position="295"/>
    </location>
</feature>
<comment type="similarity">
    <text evidence="10">Belongs to the helicase family. AddB/RexB type 2 subfamily.</text>
</comment>